<dbReference type="Gene3D" id="3.40.190.10">
    <property type="entry name" value="Periplasmic binding protein-like II"/>
    <property type="match status" value="2"/>
</dbReference>
<dbReference type="GO" id="GO:0009228">
    <property type="term" value="P:thiamine biosynthetic process"/>
    <property type="evidence" value="ECO:0007669"/>
    <property type="project" value="UniProtKB-KW"/>
</dbReference>
<dbReference type="EMBL" id="JBHTAP010000001">
    <property type="protein sequence ID" value="MFC7235123.1"/>
    <property type="molecule type" value="Genomic_DNA"/>
</dbReference>
<keyword evidence="9" id="KW-0408">Iron</keyword>
<comment type="subunit">
    <text evidence="4">Homodimer.</text>
</comment>
<protein>
    <recommendedName>
        <fullName evidence="10">Thiamine pyrimidine synthase</fullName>
    </recommendedName>
</protein>
<dbReference type="Proteomes" id="UP001596398">
    <property type="component" value="Unassembled WGS sequence"/>
</dbReference>
<organism evidence="13 14">
    <name type="scientific">Halosegnis marinus</name>
    <dbReference type="NCBI Taxonomy" id="3034023"/>
    <lineage>
        <taxon>Archaea</taxon>
        <taxon>Methanobacteriati</taxon>
        <taxon>Methanobacteriota</taxon>
        <taxon>Stenosarchaea group</taxon>
        <taxon>Halobacteria</taxon>
        <taxon>Halobacteriales</taxon>
        <taxon>Natronomonadaceae</taxon>
        <taxon>Halosegnis</taxon>
    </lineage>
</organism>
<keyword evidence="6" id="KW-0479">Metal-binding</keyword>
<evidence type="ECO:0000259" key="12">
    <source>
        <dbReference type="Pfam" id="PF09084"/>
    </source>
</evidence>
<evidence type="ECO:0000256" key="10">
    <source>
        <dbReference type="ARBA" id="ARBA00033171"/>
    </source>
</evidence>
<proteinExistence type="inferred from homology"/>
<dbReference type="AlphaFoldDB" id="A0ABD5ZPH5"/>
<evidence type="ECO:0000256" key="4">
    <source>
        <dbReference type="ARBA" id="ARBA00011738"/>
    </source>
</evidence>
<evidence type="ECO:0000256" key="7">
    <source>
        <dbReference type="ARBA" id="ARBA00022898"/>
    </source>
</evidence>
<dbReference type="RefSeq" id="WP_276236146.1">
    <property type="nucleotide sequence ID" value="NZ_CP119802.1"/>
</dbReference>
<evidence type="ECO:0000256" key="6">
    <source>
        <dbReference type="ARBA" id="ARBA00022723"/>
    </source>
</evidence>
<dbReference type="Pfam" id="PF09084">
    <property type="entry name" value="NMT1"/>
    <property type="match status" value="1"/>
</dbReference>
<evidence type="ECO:0000256" key="11">
    <source>
        <dbReference type="ARBA" id="ARBA00048179"/>
    </source>
</evidence>
<evidence type="ECO:0000256" key="3">
    <source>
        <dbReference type="ARBA" id="ARBA00009406"/>
    </source>
</evidence>
<dbReference type="PANTHER" id="PTHR31528:SF1">
    <property type="entry name" value="4-AMINO-5-HYDROXYMETHYL-2-METHYLPYRIMIDINE PHOSPHATE SYNTHASE THI11-RELATED"/>
    <property type="match status" value="1"/>
</dbReference>
<evidence type="ECO:0000256" key="9">
    <source>
        <dbReference type="ARBA" id="ARBA00023004"/>
    </source>
</evidence>
<evidence type="ECO:0000313" key="14">
    <source>
        <dbReference type="Proteomes" id="UP001596398"/>
    </source>
</evidence>
<dbReference type="PANTHER" id="PTHR31528">
    <property type="entry name" value="4-AMINO-5-HYDROXYMETHYL-2-METHYLPYRIMIDINE PHOSPHATE SYNTHASE THI11-RELATED"/>
    <property type="match status" value="1"/>
</dbReference>
<evidence type="ECO:0000256" key="2">
    <source>
        <dbReference type="ARBA" id="ARBA00004948"/>
    </source>
</evidence>
<reference evidence="13 14" key="1">
    <citation type="journal article" date="2019" name="Int. J. Syst. Evol. Microbiol.">
        <title>The Global Catalogue of Microorganisms (GCM) 10K type strain sequencing project: providing services to taxonomists for standard genome sequencing and annotation.</title>
        <authorList>
            <consortium name="The Broad Institute Genomics Platform"/>
            <consortium name="The Broad Institute Genome Sequencing Center for Infectious Disease"/>
            <person name="Wu L."/>
            <person name="Ma J."/>
        </authorList>
    </citation>
    <scope>NUCLEOTIDE SEQUENCE [LARGE SCALE GENOMIC DNA]</scope>
    <source>
        <strain evidence="13 14">DT85</strain>
    </source>
</reference>
<dbReference type="InterPro" id="IPR027939">
    <property type="entry name" value="NMT1/THI5"/>
</dbReference>
<comment type="pathway">
    <text evidence="2">Cofactor biosynthesis; thiamine diphosphate biosynthesis.</text>
</comment>
<dbReference type="GO" id="GO:0046872">
    <property type="term" value="F:metal ion binding"/>
    <property type="evidence" value="ECO:0007669"/>
    <property type="project" value="UniProtKB-KW"/>
</dbReference>
<keyword evidence="7" id="KW-0663">Pyridoxal phosphate</keyword>
<accession>A0ABD5ZPH5</accession>
<keyword evidence="5" id="KW-0808">Transferase</keyword>
<dbReference type="GO" id="GO:0016740">
    <property type="term" value="F:transferase activity"/>
    <property type="evidence" value="ECO:0007669"/>
    <property type="project" value="UniProtKB-KW"/>
</dbReference>
<comment type="function">
    <text evidence="1">Responsible for the formation of the pyrimidine heterocycle in the thiamine biosynthesis pathway. Catalyzes the formation of hydroxymethylpyrimidine phosphate (HMP-P) from histidine and pyridoxal phosphate (PLP). The protein uses PLP and the active site histidine to form HMP-P, generating an inactive enzyme. The enzyme can only undergo a single turnover, which suggests it is a suicide enzyme.</text>
</comment>
<comment type="caution">
    <text evidence="13">The sequence shown here is derived from an EMBL/GenBank/DDBJ whole genome shotgun (WGS) entry which is preliminary data.</text>
</comment>
<feature type="domain" description="SsuA/THI5-like" evidence="12">
    <location>
        <begin position="12"/>
        <end position="230"/>
    </location>
</feature>
<dbReference type="GeneID" id="79266806"/>
<name>A0ABD5ZPH5_9EURY</name>
<gene>
    <name evidence="13" type="ORF">ACFQJ4_07315</name>
</gene>
<evidence type="ECO:0000313" key="13">
    <source>
        <dbReference type="EMBL" id="MFC7235123.1"/>
    </source>
</evidence>
<dbReference type="SUPFAM" id="SSF53850">
    <property type="entry name" value="Periplasmic binding protein-like II"/>
    <property type="match status" value="1"/>
</dbReference>
<comment type="catalytic activity">
    <reaction evidence="11">
        <text>N(6)-(pyridoxal phosphate)-L-lysyl-[4-amino-5-hydroxymethyl-2-methylpyrimidine phosphate synthase] + L-histidyl-[4-amino-5-hydroxymethyl-2-methylpyrimidine phosphate synthase] + 2 Fe(3+) + 4 H2O = L-lysyl-[4-amino-5-hydroxymethyl-2-methylpyrimidine phosphate synthase] + (2S)-2-amino-5-hydroxy-4-oxopentanoyl-[4-amino-5-hydroxymethyl-2-methylpyrimidine phosphate synthase] + 4-amino-2-methyl-5-(phosphooxymethyl)pyrimidine + 3-oxopropanoate + 2 Fe(2+) + 2 H(+)</text>
        <dbReference type="Rhea" id="RHEA:65756"/>
        <dbReference type="Rhea" id="RHEA-COMP:16892"/>
        <dbReference type="Rhea" id="RHEA-COMP:16893"/>
        <dbReference type="Rhea" id="RHEA-COMP:16894"/>
        <dbReference type="Rhea" id="RHEA-COMP:16895"/>
        <dbReference type="ChEBI" id="CHEBI:15377"/>
        <dbReference type="ChEBI" id="CHEBI:15378"/>
        <dbReference type="ChEBI" id="CHEBI:29033"/>
        <dbReference type="ChEBI" id="CHEBI:29034"/>
        <dbReference type="ChEBI" id="CHEBI:29969"/>
        <dbReference type="ChEBI" id="CHEBI:29979"/>
        <dbReference type="ChEBI" id="CHEBI:33190"/>
        <dbReference type="ChEBI" id="CHEBI:58354"/>
        <dbReference type="ChEBI" id="CHEBI:143915"/>
        <dbReference type="ChEBI" id="CHEBI:157692"/>
    </reaction>
    <physiologicalReaction direction="left-to-right" evidence="11">
        <dbReference type="Rhea" id="RHEA:65757"/>
    </physiologicalReaction>
</comment>
<evidence type="ECO:0000256" key="5">
    <source>
        <dbReference type="ARBA" id="ARBA00022679"/>
    </source>
</evidence>
<sequence>MDVTVALDWTPNTNHAGFYVAADRGAYADAGLDVTLESPALDGYERTPARKVAEGEADFAVAPSESAVSYATLDRHDSLVAVAALVQGDTSAVAVLADSDIERPRDLDGATYASYGARFEDHIVAQLIRNDGGEGTFETVEPEMLGVPNTLLDGDADATWVFMPWEGVRARRDGIDLRGFGLSEYDVPYGYTPVLLAHPDTLDEHGDAVREFLAATAEGYEAAAADPEGAADTLCRIAEGPDLDDPEFVRESARELAPHYLADGEWGHMDGDRWARFVDWLRGAGVLDAAYDEGVAPPAPDDLYTNAYL</sequence>
<dbReference type="InterPro" id="IPR015168">
    <property type="entry name" value="SsuA/THI5"/>
</dbReference>
<keyword evidence="14" id="KW-1185">Reference proteome</keyword>
<evidence type="ECO:0000256" key="8">
    <source>
        <dbReference type="ARBA" id="ARBA00022977"/>
    </source>
</evidence>
<comment type="similarity">
    <text evidence="3">Belongs to the NMT1/THI5 family.</text>
</comment>
<evidence type="ECO:0000256" key="1">
    <source>
        <dbReference type="ARBA" id="ARBA00003469"/>
    </source>
</evidence>
<keyword evidence="8" id="KW-0784">Thiamine biosynthesis</keyword>